<dbReference type="PRINTS" id="PR01038">
    <property type="entry name" value="TRNASYNTHARG"/>
</dbReference>
<dbReference type="GO" id="GO:0005524">
    <property type="term" value="F:ATP binding"/>
    <property type="evidence" value="ECO:0007669"/>
    <property type="project" value="UniProtKB-KW"/>
</dbReference>
<keyword evidence="2 6" id="KW-0436">Ligase</keyword>
<dbReference type="GO" id="GO:0004814">
    <property type="term" value="F:arginine-tRNA ligase activity"/>
    <property type="evidence" value="ECO:0007669"/>
    <property type="project" value="InterPro"/>
</dbReference>
<dbReference type="SUPFAM" id="SSF55190">
    <property type="entry name" value="Arginyl-tRNA synthetase (ArgRS), N-terminal 'additional' domain"/>
    <property type="match status" value="1"/>
</dbReference>
<dbReference type="GO" id="GO:0006420">
    <property type="term" value="P:arginyl-tRNA aminoacylation"/>
    <property type="evidence" value="ECO:0007669"/>
    <property type="project" value="InterPro"/>
</dbReference>
<organism evidence="8 9">
    <name type="scientific">Tectimicrobiota bacterium</name>
    <dbReference type="NCBI Taxonomy" id="2528274"/>
    <lineage>
        <taxon>Bacteria</taxon>
        <taxon>Pseudomonadati</taxon>
        <taxon>Nitrospinota/Tectimicrobiota group</taxon>
        <taxon>Candidatus Tectimicrobiota</taxon>
    </lineage>
</organism>
<feature type="non-terminal residue" evidence="8">
    <location>
        <position position="345"/>
    </location>
</feature>
<keyword evidence="5 6" id="KW-0030">Aminoacyl-tRNA synthetase</keyword>
<name>A0A932ZWV8_UNCTE</name>
<dbReference type="GO" id="GO:0005737">
    <property type="term" value="C:cytoplasm"/>
    <property type="evidence" value="ECO:0007669"/>
    <property type="project" value="InterPro"/>
</dbReference>
<evidence type="ECO:0000256" key="6">
    <source>
        <dbReference type="RuleBase" id="RU363038"/>
    </source>
</evidence>
<dbReference type="Gene3D" id="3.40.50.620">
    <property type="entry name" value="HUPs"/>
    <property type="match status" value="1"/>
</dbReference>
<reference evidence="8" key="1">
    <citation type="submission" date="2020-07" db="EMBL/GenBank/DDBJ databases">
        <title>Huge and variable diversity of episymbiotic CPR bacteria and DPANN archaea in groundwater ecosystems.</title>
        <authorList>
            <person name="He C.Y."/>
            <person name="Keren R."/>
            <person name="Whittaker M."/>
            <person name="Farag I.F."/>
            <person name="Doudna J."/>
            <person name="Cate J.H.D."/>
            <person name="Banfield J.F."/>
        </authorList>
    </citation>
    <scope>NUCLEOTIDE SEQUENCE</scope>
    <source>
        <strain evidence="8">NC_groundwater_1370_Ag_S-0.2um_69_93</strain>
    </source>
</reference>
<evidence type="ECO:0000256" key="2">
    <source>
        <dbReference type="ARBA" id="ARBA00022598"/>
    </source>
</evidence>
<dbReference type="SMART" id="SM01016">
    <property type="entry name" value="Arg_tRNA_synt_N"/>
    <property type="match status" value="1"/>
</dbReference>
<comment type="similarity">
    <text evidence="6">Belongs to the class-I aminoacyl-tRNA synthetase family.</text>
</comment>
<dbReference type="InterPro" id="IPR014729">
    <property type="entry name" value="Rossmann-like_a/b/a_fold"/>
</dbReference>
<protein>
    <recommendedName>
        <fullName evidence="1">Arginine--tRNA ligase</fullName>
    </recommendedName>
</protein>
<accession>A0A932ZWV8</accession>
<evidence type="ECO:0000256" key="4">
    <source>
        <dbReference type="ARBA" id="ARBA00022840"/>
    </source>
</evidence>
<evidence type="ECO:0000313" key="9">
    <source>
        <dbReference type="Proteomes" id="UP000752292"/>
    </source>
</evidence>
<dbReference type="InterPro" id="IPR001278">
    <property type="entry name" value="Arg-tRNA-ligase"/>
</dbReference>
<evidence type="ECO:0000256" key="5">
    <source>
        <dbReference type="ARBA" id="ARBA00023146"/>
    </source>
</evidence>
<dbReference type="InterPro" id="IPR005148">
    <property type="entry name" value="Arg-tRNA-synth_N"/>
</dbReference>
<evidence type="ECO:0000313" key="8">
    <source>
        <dbReference type="EMBL" id="MBI4251672.1"/>
    </source>
</evidence>
<dbReference type="Proteomes" id="UP000752292">
    <property type="component" value="Unassembled WGS sequence"/>
</dbReference>
<comment type="caution">
    <text evidence="8">The sequence shown here is derived from an EMBL/GenBank/DDBJ whole genome shotgun (WGS) entry which is preliminary data.</text>
</comment>
<keyword evidence="4 6" id="KW-0067">ATP-binding</keyword>
<evidence type="ECO:0000256" key="3">
    <source>
        <dbReference type="ARBA" id="ARBA00022741"/>
    </source>
</evidence>
<evidence type="ECO:0000256" key="1">
    <source>
        <dbReference type="ARBA" id="ARBA00020262"/>
    </source>
</evidence>
<feature type="domain" description="Arginyl tRNA synthetase N-terminal" evidence="7">
    <location>
        <begin position="4"/>
        <end position="92"/>
    </location>
</feature>
<dbReference type="PROSITE" id="PS00178">
    <property type="entry name" value="AA_TRNA_LIGASE_I"/>
    <property type="match status" value="1"/>
</dbReference>
<sequence length="345" mass="38180">MVRELLVPMLQAAFEAARAQGALSVAELPPVVIESPPSEDFGDYSTNLAMLLAKAERKPPLVIAERLREHLAGEGVLEKVQVERPGFLNFYLKTDFLAARLEEVLKDPGGYGKSRMGEGQSVHLEFVSANPTGPLHVGHGRGAAVGDCLARVLEATGFRVHREYYINDAGQQWLTAGKSALLRYCEALDIPVDFPDDHYPGEYIKDIARSQAYQNHVFGDIAASDKFQDEIAPGGLLPTEFNEELVRKSATTTCNIILGQIRTALEVFRVHFDAWYSEADLYKGEGDGLVGQMIGRLGKSSKIYERDGAKWLKSTDFGDEKDRVVVREDGRPTYLASDIAYHHLK</sequence>
<dbReference type="InterPro" id="IPR035684">
    <property type="entry name" value="ArgRS_core"/>
</dbReference>
<gene>
    <name evidence="8" type="primary">argS</name>
    <name evidence="8" type="ORF">HY618_04355</name>
</gene>
<dbReference type="InterPro" id="IPR001412">
    <property type="entry name" value="aa-tRNA-synth_I_CS"/>
</dbReference>
<dbReference type="SUPFAM" id="SSF52374">
    <property type="entry name" value="Nucleotidylyl transferase"/>
    <property type="match status" value="1"/>
</dbReference>
<dbReference type="AlphaFoldDB" id="A0A932ZWV8"/>
<dbReference type="Pfam" id="PF00750">
    <property type="entry name" value="tRNA-synt_1d"/>
    <property type="match status" value="1"/>
</dbReference>
<dbReference type="Pfam" id="PF03485">
    <property type="entry name" value="Arg_tRNA_synt_N"/>
    <property type="match status" value="1"/>
</dbReference>
<dbReference type="InterPro" id="IPR036695">
    <property type="entry name" value="Arg-tRNA-synth_N_sf"/>
</dbReference>
<evidence type="ECO:0000259" key="7">
    <source>
        <dbReference type="SMART" id="SM01016"/>
    </source>
</evidence>
<keyword evidence="3 6" id="KW-0547">Nucleotide-binding</keyword>
<keyword evidence="6" id="KW-0648">Protein biosynthesis</keyword>
<proteinExistence type="inferred from homology"/>
<dbReference type="EMBL" id="JACQRX010000192">
    <property type="protein sequence ID" value="MBI4251672.1"/>
    <property type="molecule type" value="Genomic_DNA"/>
</dbReference>
<dbReference type="PANTHER" id="PTHR11956">
    <property type="entry name" value="ARGINYL-TRNA SYNTHETASE"/>
    <property type="match status" value="1"/>
</dbReference>
<dbReference type="Gene3D" id="3.30.1360.70">
    <property type="entry name" value="Arginyl tRNA synthetase N-terminal domain"/>
    <property type="match status" value="1"/>
</dbReference>
<dbReference type="PANTHER" id="PTHR11956:SF5">
    <property type="entry name" value="ARGININE--TRNA LIGASE, CYTOPLASMIC"/>
    <property type="match status" value="1"/>
</dbReference>